<keyword evidence="2" id="KW-1185">Reference proteome</keyword>
<reference evidence="1" key="1">
    <citation type="submission" date="2023-04" db="EMBL/GenBank/DDBJ databases">
        <title>Draft Genome sequencing of Naganishia species isolated from polar environments using Oxford Nanopore Technology.</title>
        <authorList>
            <person name="Leo P."/>
            <person name="Venkateswaran K."/>
        </authorList>
    </citation>
    <scope>NUCLEOTIDE SEQUENCE</scope>
    <source>
        <strain evidence="1">MNA-CCFEE 5261</strain>
    </source>
</reference>
<proteinExistence type="predicted"/>
<sequence length="437" mass="49303">MAFPPIGLATLPKALIRIHGPDATKFVNGLVTTRLLPDIVKKKQHTISENENSHQELSQIIDVHRNWGLMHEDIYDPSNTIYVLRGGINSMFLSSKGRVFTDCFIYAHPFANSSENDHPDYVVEVDESLRTKLQMLLKLHKLAAKVNIEKLENVESHYYYNDTPEFDSWLEELQNNYMLTKDPTQAREMAQRLIDDQALFGPNIPVVGFAVDNRIPNFGIKFLTKQLQNQDPFSSLFKNQFESPSVLAQDVTVRRYANGLLEQADVSSDVSLLPFETNLDFTNGLSLDKGCYVGQELTIRTFNGGTIRKRVVPVQFFELKNVESMAAKHEPEYNLKDAVVDHLSKITQTDLKSLVISRMDGSDATEENQTSSPFGSSKSVRKRKLGSGKILARHGNVGLALMNLGEIEHQSMFKVTIGEEDDTKIGLKSFVPGWWPQ</sequence>
<protein>
    <submittedName>
        <fullName evidence="1">Ccr4 associated factor</fullName>
    </submittedName>
</protein>
<dbReference type="EMBL" id="JASBWR010000063">
    <property type="protein sequence ID" value="KAJ9100388.1"/>
    <property type="molecule type" value="Genomic_DNA"/>
</dbReference>
<evidence type="ECO:0000313" key="1">
    <source>
        <dbReference type="EMBL" id="KAJ9100388.1"/>
    </source>
</evidence>
<name>A0ACC2VLY0_9TREE</name>
<dbReference type="Proteomes" id="UP001241377">
    <property type="component" value="Unassembled WGS sequence"/>
</dbReference>
<gene>
    <name evidence="1" type="primary">CAF17</name>
    <name evidence="1" type="ORF">QFC19_005525</name>
</gene>
<evidence type="ECO:0000313" key="2">
    <source>
        <dbReference type="Proteomes" id="UP001241377"/>
    </source>
</evidence>
<comment type="caution">
    <text evidence="1">The sequence shown here is derived from an EMBL/GenBank/DDBJ whole genome shotgun (WGS) entry which is preliminary data.</text>
</comment>
<accession>A0ACC2VLY0</accession>
<organism evidence="1 2">
    <name type="scientific">Naganishia cerealis</name>
    <dbReference type="NCBI Taxonomy" id="610337"/>
    <lineage>
        <taxon>Eukaryota</taxon>
        <taxon>Fungi</taxon>
        <taxon>Dikarya</taxon>
        <taxon>Basidiomycota</taxon>
        <taxon>Agaricomycotina</taxon>
        <taxon>Tremellomycetes</taxon>
        <taxon>Filobasidiales</taxon>
        <taxon>Filobasidiaceae</taxon>
        <taxon>Naganishia</taxon>
    </lineage>
</organism>